<dbReference type="InterPro" id="IPR036259">
    <property type="entry name" value="MFS_trans_sf"/>
</dbReference>
<keyword evidence="4 7" id="KW-0812">Transmembrane</keyword>
<feature type="transmembrane region" description="Helical" evidence="7">
    <location>
        <begin position="66"/>
        <end position="90"/>
    </location>
</feature>
<name>A0A2T5MC93_9GAMM</name>
<feature type="transmembrane region" description="Helical" evidence="7">
    <location>
        <begin position="167"/>
        <end position="191"/>
    </location>
</feature>
<feature type="transmembrane region" description="Helical" evidence="7">
    <location>
        <begin position="203"/>
        <end position="222"/>
    </location>
</feature>
<keyword evidence="5 7" id="KW-1133">Transmembrane helix</keyword>
<dbReference type="InterPro" id="IPR020846">
    <property type="entry name" value="MFS_dom"/>
</dbReference>
<dbReference type="Gene3D" id="1.20.1250.20">
    <property type="entry name" value="MFS general substrate transporter like domains"/>
    <property type="match status" value="2"/>
</dbReference>
<comment type="subcellular location">
    <subcellularLocation>
        <location evidence="1">Cell membrane</location>
        <topology evidence="1">Multi-pass membrane protein</topology>
    </subcellularLocation>
</comment>
<evidence type="ECO:0000256" key="6">
    <source>
        <dbReference type="ARBA" id="ARBA00023136"/>
    </source>
</evidence>
<feature type="transmembrane region" description="Helical" evidence="7">
    <location>
        <begin position="344"/>
        <end position="367"/>
    </location>
</feature>
<feature type="transmembrane region" description="Helical" evidence="7">
    <location>
        <begin position="379"/>
        <end position="402"/>
    </location>
</feature>
<dbReference type="PROSITE" id="PS50850">
    <property type="entry name" value="MFS"/>
    <property type="match status" value="1"/>
</dbReference>
<feature type="transmembrane region" description="Helical" evidence="7">
    <location>
        <begin position="319"/>
        <end position="338"/>
    </location>
</feature>
<dbReference type="EMBL" id="QANS01000007">
    <property type="protein sequence ID" value="PTU30185.1"/>
    <property type="molecule type" value="Genomic_DNA"/>
</dbReference>
<evidence type="ECO:0000256" key="5">
    <source>
        <dbReference type="ARBA" id="ARBA00022989"/>
    </source>
</evidence>
<keyword evidence="2" id="KW-0813">Transport</keyword>
<evidence type="ECO:0000256" key="1">
    <source>
        <dbReference type="ARBA" id="ARBA00004651"/>
    </source>
</evidence>
<feature type="domain" description="Major facilitator superfamily (MFS) profile" evidence="8">
    <location>
        <begin position="26"/>
        <end position="436"/>
    </location>
</feature>
<organism evidence="9 10">
    <name type="scientific">Stenotrophobium rhamnosiphilum</name>
    <dbReference type="NCBI Taxonomy" id="2029166"/>
    <lineage>
        <taxon>Bacteria</taxon>
        <taxon>Pseudomonadati</taxon>
        <taxon>Pseudomonadota</taxon>
        <taxon>Gammaproteobacteria</taxon>
        <taxon>Nevskiales</taxon>
        <taxon>Nevskiaceae</taxon>
        <taxon>Stenotrophobium</taxon>
    </lineage>
</organism>
<dbReference type="GO" id="GO:0022857">
    <property type="term" value="F:transmembrane transporter activity"/>
    <property type="evidence" value="ECO:0007669"/>
    <property type="project" value="InterPro"/>
</dbReference>
<keyword evidence="6 7" id="KW-0472">Membrane</keyword>
<dbReference type="RefSeq" id="WP_107941531.1">
    <property type="nucleotide sequence ID" value="NZ_QANS01000007.1"/>
</dbReference>
<evidence type="ECO:0000256" key="7">
    <source>
        <dbReference type="SAM" id="Phobius"/>
    </source>
</evidence>
<dbReference type="OrthoDB" id="3690818at2"/>
<dbReference type="SUPFAM" id="SSF103473">
    <property type="entry name" value="MFS general substrate transporter"/>
    <property type="match status" value="1"/>
</dbReference>
<comment type="caution">
    <text evidence="9">The sequence shown here is derived from an EMBL/GenBank/DDBJ whole genome shotgun (WGS) entry which is preliminary data.</text>
</comment>
<dbReference type="InterPro" id="IPR005829">
    <property type="entry name" value="Sugar_transporter_CS"/>
</dbReference>
<gene>
    <name evidence="9" type="ORF">CJD38_16725</name>
</gene>
<sequence>MSTAHHTPAAETPADAQPVKVRSSEIAIGVIIGRISEFFDFFVFGIASVVVFPQVFFPFADAMTGTLYSFIVFSFAFISRPIGSLIFRVIHERYGRGTKLTIALFMLGTATAGIAFLPGYAELGNASIVLLALFRIAQGIALGGSWDGLPSLLALNAPQNKRGWYAMIPQLGAPIGFIIASALFVYLISALSTEDFVSWGWRYPFYVAFSINVVTLFARLRLVMTPEFTQLLKTRELEPSPLRELVRTQGDNIALGAFAPLASYALFHLVTVFPLSWALLFTKQSLTDFLLVQIIGAALAIPCMIISGKVADKIGRRNTLMIGAVMIGVYSGWTPVLLSGSTMGGYMFILLGFALLGFSHAQAAGAVNSSFSARYRYSGAVLTSDLGWLTGAAFAPLIALMLATKFGVGYVGLYLLSGAAATLLALRINRSLEERRDDESIT</sequence>
<dbReference type="PROSITE" id="PS00216">
    <property type="entry name" value="SUGAR_TRANSPORT_1"/>
    <property type="match status" value="1"/>
</dbReference>
<proteinExistence type="predicted"/>
<feature type="transmembrane region" description="Helical" evidence="7">
    <location>
        <begin position="102"/>
        <end position="121"/>
    </location>
</feature>
<keyword evidence="10" id="KW-1185">Reference proteome</keyword>
<dbReference type="Proteomes" id="UP000244248">
    <property type="component" value="Unassembled WGS sequence"/>
</dbReference>
<dbReference type="Pfam" id="PF00083">
    <property type="entry name" value="Sugar_tr"/>
    <property type="match status" value="1"/>
</dbReference>
<dbReference type="GO" id="GO:0005886">
    <property type="term" value="C:plasma membrane"/>
    <property type="evidence" value="ECO:0007669"/>
    <property type="project" value="UniProtKB-SubCell"/>
</dbReference>
<evidence type="ECO:0000256" key="4">
    <source>
        <dbReference type="ARBA" id="ARBA00022692"/>
    </source>
</evidence>
<dbReference type="PANTHER" id="PTHR43045:SF2">
    <property type="entry name" value="INNER MEMBRANE METABOLITE TRANSPORT PROTEIN YHJE"/>
    <property type="match status" value="1"/>
</dbReference>
<keyword evidence="3" id="KW-1003">Cell membrane</keyword>
<evidence type="ECO:0000256" key="2">
    <source>
        <dbReference type="ARBA" id="ARBA00022448"/>
    </source>
</evidence>
<dbReference type="InterPro" id="IPR005828">
    <property type="entry name" value="MFS_sugar_transport-like"/>
</dbReference>
<evidence type="ECO:0000313" key="9">
    <source>
        <dbReference type="EMBL" id="PTU30185.1"/>
    </source>
</evidence>
<dbReference type="PANTHER" id="PTHR43045">
    <property type="entry name" value="SHIKIMATE TRANSPORTER"/>
    <property type="match status" value="1"/>
</dbReference>
<accession>A0A2T5MC93</accession>
<reference evidence="9 10" key="1">
    <citation type="submission" date="2018-04" db="EMBL/GenBank/DDBJ databases">
        <title>Novel species isolated from glacier.</title>
        <authorList>
            <person name="Liu Q."/>
            <person name="Xin Y.-H."/>
        </authorList>
    </citation>
    <scope>NUCLEOTIDE SEQUENCE [LARGE SCALE GENOMIC DNA]</scope>
    <source>
        <strain evidence="9 10">GT1R17</strain>
    </source>
</reference>
<evidence type="ECO:0000313" key="10">
    <source>
        <dbReference type="Proteomes" id="UP000244248"/>
    </source>
</evidence>
<feature type="transmembrane region" description="Helical" evidence="7">
    <location>
        <begin position="289"/>
        <end position="307"/>
    </location>
</feature>
<evidence type="ECO:0000256" key="3">
    <source>
        <dbReference type="ARBA" id="ARBA00022475"/>
    </source>
</evidence>
<protein>
    <submittedName>
        <fullName evidence="9">MFS transporter</fullName>
    </submittedName>
</protein>
<evidence type="ECO:0000259" key="8">
    <source>
        <dbReference type="PROSITE" id="PS50850"/>
    </source>
</evidence>
<dbReference type="AlphaFoldDB" id="A0A2T5MC93"/>
<feature type="transmembrane region" description="Helical" evidence="7">
    <location>
        <begin position="253"/>
        <end position="277"/>
    </location>
</feature>
<feature type="transmembrane region" description="Helical" evidence="7">
    <location>
        <begin position="41"/>
        <end position="60"/>
    </location>
</feature>
<feature type="transmembrane region" description="Helical" evidence="7">
    <location>
        <begin position="408"/>
        <end position="426"/>
    </location>
</feature>